<feature type="compositionally biased region" description="Basic residues" evidence="4">
    <location>
        <begin position="1"/>
        <end position="10"/>
    </location>
</feature>
<dbReference type="Proteomes" id="UP000092993">
    <property type="component" value="Unassembled WGS sequence"/>
</dbReference>
<evidence type="ECO:0000313" key="6">
    <source>
        <dbReference type="Proteomes" id="UP000092993"/>
    </source>
</evidence>
<dbReference type="EMBL" id="LUGG01000014">
    <property type="protein sequence ID" value="OBZ70182.1"/>
    <property type="molecule type" value="Genomic_DNA"/>
</dbReference>
<proteinExistence type="inferred from homology"/>
<keyword evidence="3" id="KW-0539">Nucleus</keyword>
<feature type="compositionally biased region" description="Basic and acidic residues" evidence="4">
    <location>
        <begin position="117"/>
        <end position="145"/>
    </location>
</feature>
<dbReference type="InterPro" id="IPR010756">
    <property type="entry name" value="Tls1-like"/>
</dbReference>
<accession>A0A1C7LZU2</accession>
<comment type="similarity">
    <text evidence="2">Belongs to the TLS1 family.</text>
</comment>
<evidence type="ECO:0000256" key="3">
    <source>
        <dbReference type="ARBA" id="ARBA00023242"/>
    </source>
</evidence>
<gene>
    <name evidence="5" type="ORF">A0H81_09691</name>
</gene>
<feature type="compositionally biased region" description="Basic and acidic residues" evidence="4">
    <location>
        <begin position="93"/>
        <end position="102"/>
    </location>
</feature>
<dbReference type="STRING" id="5627.A0A1C7LZU2"/>
<evidence type="ECO:0000256" key="4">
    <source>
        <dbReference type="SAM" id="MobiDB-lite"/>
    </source>
</evidence>
<dbReference type="OrthoDB" id="5627at2759"/>
<dbReference type="GO" id="GO:0000398">
    <property type="term" value="P:mRNA splicing, via spliceosome"/>
    <property type="evidence" value="ECO:0007669"/>
    <property type="project" value="TreeGrafter"/>
</dbReference>
<comment type="subcellular location">
    <subcellularLocation>
        <location evidence="1">Nucleus</location>
    </subcellularLocation>
</comment>
<dbReference type="AlphaFoldDB" id="A0A1C7LZU2"/>
<feature type="compositionally biased region" description="Acidic residues" evidence="4">
    <location>
        <begin position="18"/>
        <end position="31"/>
    </location>
</feature>
<evidence type="ECO:0000256" key="2">
    <source>
        <dbReference type="ARBA" id="ARBA00007643"/>
    </source>
</evidence>
<dbReference type="GO" id="GO:0005681">
    <property type="term" value="C:spliceosomal complex"/>
    <property type="evidence" value="ECO:0007669"/>
    <property type="project" value="TreeGrafter"/>
</dbReference>
<dbReference type="PANTHER" id="PTHR13486">
    <property type="entry name" value="TELOMERE LENGTH AND SILENCING PROTEIN 1 TLS1 FAMILY MEMBER"/>
    <property type="match status" value="1"/>
</dbReference>
<reference evidence="5 6" key="1">
    <citation type="submission" date="2016-03" db="EMBL/GenBank/DDBJ databases">
        <title>Whole genome sequencing of Grifola frondosa 9006-11.</title>
        <authorList>
            <person name="Min B."/>
            <person name="Park H."/>
            <person name="Kim J.-G."/>
            <person name="Cho H."/>
            <person name="Oh Y.-L."/>
            <person name="Kong W.-S."/>
            <person name="Choi I.-G."/>
        </authorList>
    </citation>
    <scope>NUCLEOTIDE SEQUENCE [LARGE SCALE GENOMIC DNA]</scope>
    <source>
        <strain evidence="5 6">9006-11</strain>
    </source>
</reference>
<feature type="compositionally biased region" description="Basic and acidic residues" evidence="4">
    <location>
        <begin position="72"/>
        <end position="85"/>
    </location>
</feature>
<name>A0A1C7LZU2_GRIFR</name>
<dbReference type="PANTHER" id="PTHR13486:SF2">
    <property type="entry name" value="SPLICING FACTOR C9ORF78"/>
    <property type="match status" value="1"/>
</dbReference>
<evidence type="ECO:0000313" key="5">
    <source>
        <dbReference type="EMBL" id="OBZ70182.1"/>
    </source>
</evidence>
<feature type="region of interest" description="Disordered" evidence="4">
    <location>
        <begin position="52"/>
        <end position="155"/>
    </location>
</feature>
<dbReference type="Pfam" id="PF07052">
    <property type="entry name" value="Hep_59"/>
    <property type="match status" value="1"/>
</dbReference>
<organism evidence="5 6">
    <name type="scientific">Grifola frondosa</name>
    <name type="common">Maitake</name>
    <name type="synonym">Polyporus frondosus</name>
    <dbReference type="NCBI Taxonomy" id="5627"/>
    <lineage>
        <taxon>Eukaryota</taxon>
        <taxon>Fungi</taxon>
        <taxon>Dikarya</taxon>
        <taxon>Basidiomycota</taxon>
        <taxon>Agaricomycotina</taxon>
        <taxon>Agaricomycetes</taxon>
        <taxon>Polyporales</taxon>
        <taxon>Grifolaceae</taxon>
        <taxon>Grifola</taxon>
    </lineage>
</organism>
<protein>
    <submittedName>
        <fullName evidence="5">Uncharacterized protein</fullName>
    </submittedName>
</protein>
<keyword evidence="6" id="KW-1185">Reference proteome</keyword>
<feature type="compositionally biased region" description="Basic and acidic residues" evidence="4">
    <location>
        <begin position="52"/>
        <end position="63"/>
    </location>
</feature>
<sequence length="155" mass="17829">MFKKRTRPQPRIRQPSLELEDDTSIQEDTQEGDAKLDVADLIELRKLRRAREGIDVAKLSKGDAKKRKKRPREGQEDQGGLKKGADLNNDNDEERRGDEGKKSVRTNNFTQQTNTLDVDKHMMAFIEENMKLRRGTSDDSKKDDGPADPYAELFR</sequence>
<feature type="region of interest" description="Disordered" evidence="4">
    <location>
        <begin position="1"/>
        <end position="33"/>
    </location>
</feature>
<feature type="compositionally biased region" description="Polar residues" evidence="4">
    <location>
        <begin position="105"/>
        <end position="116"/>
    </location>
</feature>
<evidence type="ECO:0000256" key="1">
    <source>
        <dbReference type="ARBA" id="ARBA00004123"/>
    </source>
</evidence>
<comment type="caution">
    <text evidence="5">The sequence shown here is derived from an EMBL/GenBank/DDBJ whole genome shotgun (WGS) entry which is preliminary data.</text>
</comment>